<reference evidence="1 2" key="1">
    <citation type="submission" date="2019-10" db="EMBL/GenBank/DDBJ databases">
        <title>Genome Sequences from Six Type Strain Members of the Archaeal Family Sulfolobaceae: Acidianus ambivalens, Acidianus infernus, Metallosphaera prunae, Stygiolobus azoricus, Sulfolobus metallicus, and Sulfurisphaera ohwakuensis.</title>
        <authorList>
            <person name="Counts J.A."/>
            <person name="Kelly R.M."/>
        </authorList>
    </citation>
    <scope>NUCLEOTIDE SEQUENCE [LARGE SCALE GENOMIC DNA]</scope>
    <source>
        <strain evidence="1 2">FC6</strain>
    </source>
</reference>
<keyword evidence="2" id="KW-1185">Reference proteome</keyword>
<dbReference type="RefSeq" id="WP_156007288.1">
    <property type="nucleotide sequence ID" value="NZ_CP045483.1"/>
</dbReference>
<evidence type="ECO:0000313" key="1">
    <source>
        <dbReference type="EMBL" id="QGR19964.1"/>
    </source>
</evidence>
<keyword evidence="1" id="KW-0269">Exonuclease</keyword>
<name>A0A650CQ40_9CREN</name>
<keyword evidence="1" id="KW-0540">Nuclease</keyword>
<protein>
    <submittedName>
        <fullName evidence="1">Single-stranded DNA exonuclease</fullName>
    </submittedName>
</protein>
<dbReference type="Proteomes" id="UP000423396">
    <property type="component" value="Chromosome"/>
</dbReference>
<gene>
    <name evidence="1" type="ORF">D1868_08195</name>
</gene>
<proteinExistence type="predicted"/>
<dbReference type="GeneID" id="42799043"/>
<dbReference type="EMBL" id="CP045483">
    <property type="protein sequence ID" value="QGR19964.1"/>
    <property type="molecule type" value="Genomic_DNA"/>
</dbReference>
<evidence type="ECO:0000313" key="2">
    <source>
        <dbReference type="Proteomes" id="UP000423396"/>
    </source>
</evidence>
<accession>A0A650CQ40</accession>
<keyword evidence="1" id="KW-0378">Hydrolase</keyword>
<sequence length="346" mass="39645">MENYLKEPSPDKQITSEIIASKVRCIKAPYNPDAIIFSFLISKYANSEGDEFALSLRGECPIKLEITPSGRVITIFDKQYNIGQTSFSSLFPISVDDLIPILAGMFSSVVLERRPLTEYERNVVSQMENLGVSVEKNIKIPNYKHLPLFSSLTMSIDPYIPDMTGNREDTIKALDELGIQATDKLEDLDEAKLNTLMMRIASSVMKVNPKFDRTDLITDRVYYMEYDTLELAFTTLYFLDVRGIGDLFQLVYTPNYAETLITKFRDDMAKGFKINGLTETTQYYIVDSTLRSPILLQLIFIQQGRVRRDKPIFIKTQEGLFTSRYFYVNSGKEGLIRVEDKYNSKD</sequence>
<dbReference type="GO" id="GO:0004527">
    <property type="term" value="F:exonuclease activity"/>
    <property type="evidence" value="ECO:0007669"/>
    <property type="project" value="UniProtKB-KW"/>
</dbReference>
<dbReference type="OrthoDB" id="36101at2157"/>
<organism evidence="1 2">
    <name type="scientific">Stygiolobus azoricus</name>
    <dbReference type="NCBI Taxonomy" id="41675"/>
    <lineage>
        <taxon>Archaea</taxon>
        <taxon>Thermoproteota</taxon>
        <taxon>Thermoprotei</taxon>
        <taxon>Sulfolobales</taxon>
        <taxon>Sulfolobaceae</taxon>
        <taxon>Stygiolobus</taxon>
    </lineage>
</organism>
<dbReference type="KEGG" id="sazo:D1868_08195"/>
<dbReference type="AlphaFoldDB" id="A0A650CQ40"/>